<dbReference type="RefSeq" id="XP_020633460.2">
    <property type="nucleotide sequence ID" value="XM_020777801.2"/>
</dbReference>
<keyword evidence="7 11" id="KW-0662">Pyridine nucleotide biosynthesis</keyword>
<dbReference type="CTD" id="93100"/>
<evidence type="ECO:0000256" key="1">
    <source>
        <dbReference type="ARBA" id="ARBA00004952"/>
    </source>
</evidence>
<accession>A0A6J0SEF2</accession>
<dbReference type="NCBIfam" id="TIGR01513">
    <property type="entry name" value="NAPRTase_put"/>
    <property type="match status" value="1"/>
</dbReference>
<evidence type="ECO:0000256" key="11">
    <source>
        <dbReference type="RuleBase" id="RU365100"/>
    </source>
</evidence>
<evidence type="ECO:0000256" key="3">
    <source>
        <dbReference type="ARBA" id="ARBA00013236"/>
    </source>
</evidence>
<dbReference type="PANTHER" id="PTHR11098:SF1">
    <property type="entry name" value="NICOTINATE PHOSPHORIBOSYLTRANSFERASE"/>
    <property type="match status" value="1"/>
</dbReference>
<sequence>MGSAEAAAEAGGGARGPGGVPPPALLTDLYQFTMAYGYWRAGRAGEPAAFELFFRRCPFQGGFALCAGLGECLAFLRAFRFAPADIEYLKSILPATTEKAFFEYLRTVDASEVSVSSPPEGSVVFSRVPLLQVRGPLLVVQLLETTLLCLMNYASLVATNAARFRLAAGPHKKLIELGLRRAQGPDGGLSASKYSYLGGFDFTSNVLAGKLFGIPVRGTIAHSFVSSFNSLAEVKPRNLVPAGGQKPVDFPALAETWLSRVCQLLQVPLDGVNQGELAAFVSYAITFPQNFQGLVDTYCVMRSGVPNFCAVALALNELGYRAVGIRVDSGDLAKQSVEIRHVFRLCGKHFDVPWFETIPIAVSNDVSERSLEELAQQGNEIDMIGVGTHIVTCPLQPSLGCVYKLVEVNGAPRLKVTEDKEKTTIPGRKVVYRLWNADGFPCMDLMALEDESPPKAGQEVAFWSLGETEEAGTLVPTTVEILHRPYFKDGQVCPSLPSLEEIKGHVQASLGKLSPAHKRLRDPEAYQVAVTEKLHSLLLDLQSNSR</sequence>
<dbReference type="GO" id="GO:0005829">
    <property type="term" value="C:cytosol"/>
    <property type="evidence" value="ECO:0007669"/>
    <property type="project" value="TreeGrafter"/>
</dbReference>
<dbReference type="CDD" id="cd01570">
    <property type="entry name" value="NAPRTase_A"/>
    <property type="match status" value="1"/>
</dbReference>
<comment type="catalytic activity">
    <reaction evidence="10 11">
        <text>5-phospho-alpha-D-ribose 1-diphosphate + nicotinate + ATP + H2O = nicotinate beta-D-ribonucleotide + ADP + phosphate + diphosphate</text>
        <dbReference type="Rhea" id="RHEA:36163"/>
        <dbReference type="ChEBI" id="CHEBI:15377"/>
        <dbReference type="ChEBI" id="CHEBI:30616"/>
        <dbReference type="ChEBI" id="CHEBI:32544"/>
        <dbReference type="ChEBI" id="CHEBI:33019"/>
        <dbReference type="ChEBI" id="CHEBI:43474"/>
        <dbReference type="ChEBI" id="CHEBI:57502"/>
        <dbReference type="ChEBI" id="CHEBI:58017"/>
        <dbReference type="ChEBI" id="CHEBI:456216"/>
        <dbReference type="EC" id="6.3.4.21"/>
    </reaction>
</comment>
<name>A0A6J0SEF2_9SAUR</name>
<evidence type="ECO:0000313" key="14">
    <source>
        <dbReference type="Proteomes" id="UP001652642"/>
    </source>
</evidence>
<dbReference type="KEGG" id="pvt:110070156"/>
<dbReference type="SUPFAM" id="SSF54675">
    <property type="entry name" value="Nicotinate/Quinolinate PRTase N-terminal domain-like"/>
    <property type="match status" value="1"/>
</dbReference>
<dbReference type="InterPro" id="IPR013785">
    <property type="entry name" value="Aldolase_TIM"/>
</dbReference>
<evidence type="ECO:0000256" key="7">
    <source>
        <dbReference type="ARBA" id="ARBA00022642"/>
    </source>
</evidence>
<dbReference type="PIRSF" id="PIRSF000484">
    <property type="entry name" value="NAPRT"/>
    <property type="match status" value="1"/>
</dbReference>
<dbReference type="SUPFAM" id="SSF51690">
    <property type="entry name" value="Nicotinate/Quinolinate PRTase C-terminal domain-like"/>
    <property type="match status" value="1"/>
</dbReference>
<dbReference type="GO" id="GO:0016757">
    <property type="term" value="F:glycosyltransferase activity"/>
    <property type="evidence" value="ECO:0007669"/>
    <property type="project" value="UniProtKB-KW"/>
</dbReference>
<dbReference type="Pfam" id="PF17767">
    <property type="entry name" value="NAPRTase_N"/>
    <property type="match status" value="1"/>
</dbReference>
<dbReference type="Gene3D" id="3.20.140.10">
    <property type="entry name" value="nicotinate phosphoribosyltransferase"/>
    <property type="match status" value="2"/>
</dbReference>
<evidence type="ECO:0000256" key="10">
    <source>
        <dbReference type="ARBA" id="ARBA00048668"/>
    </source>
</evidence>
<evidence type="ECO:0000259" key="13">
    <source>
        <dbReference type="Pfam" id="PF17956"/>
    </source>
</evidence>
<dbReference type="Pfam" id="PF17956">
    <property type="entry name" value="NAPRTase_C"/>
    <property type="match status" value="1"/>
</dbReference>
<feature type="domain" description="Nicotinate phosphoribosyltransferase N-terminal" evidence="12">
    <location>
        <begin position="25"/>
        <end position="152"/>
    </location>
</feature>
<dbReference type="OrthoDB" id="193380at2759"/>
<keyword evidence="8 11" id="KW-0808">Transferase</keyword>
<organism evidence="14 15">
    <name type="scientific">Pogona vitticeps</name>
    <name type="common">central bearded dragon</name>
    <dbReference type="NCBI Taxonomy" id="103695"/>
    <lineage>
        <taxon>Eukaryota</taxon>
        <taxon>Metazoa</taxon>
        <taxon>Chordata</taxon>
        <taxon>Craniata</taxon>
        <taxon>Vertebrata</taxon>
        <taxon>Euteleostomi</taxon>
        <taxon>Lepidosauria</taxon>
        <taxon>Squamata</taxon>
        <taxon>Bifurcata</taxon>
        <taxon>Unidentata</taxon>
        <taxon>Episquamata</taxon>
        <taxon>Toxicofera</taxon>
        <taxon>Iguania</taxon>
        <taxon>Acrodonta</taxon>
        <taxon>Agamidae</taxon>
        <taxon>Amphibolurinae</taxon>
        <taxon>Pogona</taxon>
    </lineage>
</organism>
<gene>
    <name evidence="15" type="primary">NAPRT</name>
</gene>
<dbReference type="PANTHER" id="PTHR11098">
    <property type="entry name" value="NICOTINATE PHOSPHORIBOSYLTRANSFERASE"/>
    <property type="match status" value="1"/>
</dbReference>
<comment type="pathway">
    <text evidence="1 11">Cofactor biosynthesis; NAD(+) biosynthesis; nicotinate D-ribonucleotide from nicotinate: step 1/1.</text>
</comment>
<dbReference type="GeneID" id="110070156"/>
<evidence type="ECO:0000256" key="9">
    <source>
        <dbReference type="ARBA" id="ARBA00023426"/>
    </source>
</evidence>
<evidence type="ECO:0000256" key="4">
    <source>
        <dbReference type="ARBA" id="ARBA00021569"/>
    </source>
</evidence>
<evidence type="ECO:0000256" key="5">
    <source>
        <dbReference type="ARBA" id="ARBA00022553"/>
    </source>
</evidence>
<evidence type="ECO:0000256" key="8">
    <source>
        <dbReference type="ARBA" id="ARBA00022679"/>
    </source>
</evidence>
<proteinExistence type="inferred from homology"/>
<comment type="function">
    <text evidence="9">Catalyzes the first step in the biosynthesis of NAD from nicotinic acid, the ATP-dependent synthesis of beta-nicotinate D-ribonucleotide from nicotinate and 5-phospho-D-ribose 1-phosphate. Helps prevent cellular oxidative stress via its role in NAD biosynthesis.</text>
</comment>
<dbReference type="InterPro" id="IPR006405">
    <property type="entry name" value="Nic_PRibTrfase_pncB"/>
</dbReference>
<reference evidence="15" key="1">
    <citation type="submission" date="2025-08" db="UniProtKB">
        <authorList>
            <consortium name="RefSeq"/>
        </authorList>
    </citation>
    <scope>IDENTIFICATION</scope>
</reference>
<keyword evidence="6 11" id="KW-0436">Ligase</keyword>
<dbReference type="InParanoid" id="A0A6J0SEF2"/>
<evidence type="ECO:0000256" key="2">
    <source>
        <dbReference type="ARBA" id="ARBA00010897"/>
    </source>
</evidence>
<dbReference type="Proteomes" id="UP001652642">
    <property type="component" value="Chromosome 4"/>
</dbReference>
<comment type="PTM">
    <text evidence="11">Transiently phosphorylated on a His residue during the reaction cycle. Phosphorylation strongly increases the affinity for substrates and increases the rate of nicotinate D-ribonucleotide production. Dephosphorylation regenerates the low-affinity form of the enzyme, leading to product release.</text>
</comment>
<evidence type="ECO:0000259" key="12">
    <source>
        <dbReference type="Pfam" id="PF17767"/>
    </source>
</evidence>
<dbReference type="Gene3D" id="3.20.20.70">
    <property type="entry name" value="Aldolase class I"/>
    <property type="match status" value="1"/>
</dbReference>
<dbReference type="UniPathway" id="UPA00253">
    <property type="reaction ID" value="UER00457"/>
</dbReference>
<feature type="domain" description="Nicotinate phosphoribosyltransferase C-terminal" evidence="13">
    <location>
        <begin position="428"/>
        <end position="537"/>
    </location>
</feature>
<dbReference type="GO" id="GO:0034355">
    <property type="term" value="P:NAD+ biosynthetic process via the salvage pathway"/>
    <property type="evidence" value="ECO:0007669"/>
    <property type="project" value="TreeGrafter"/>
</dbReference>
<keyword evidence="5" id="KW-0597">Phosphoprotein</keyword>
<keyword evidence="15" id="KW-0328">Glycosyltransferase</keyword>
<dbReference type="InterPro" id="IPR041619">
    <property type="entry name" value="NAPRTase_C"/>
</dbReference>
<comment type="similarity">
    <text evidence="2 11">Belongs to the NAPRTase family.</text>
</comment>
<dbReference type="InterPro" id="IPR040727">
    <property type="entry name" value="NAPRTase_N"/>
</dbReference>
<keyword evidence="14" id="KW-1185">Reference proteome</keyword>
<dbReference type="InterPro" id="IPR007229">
    <property type="entry name" value="Nic_PRibTrfase-Fam"/>
</dbReference>
<evidence type="ECO:0000256" key="6">
    <source>
        <dbReference type="ARBA" id="ARBA00022598"/>
    </source>
</evidence>
<dbReference type="GO" id="GO:0004516">
    <property type="term" value="F:nicotinate phosphoribosyltransferase activity"/>
    <property type="evidence" value="ECO:0007669"/>
    <property type="project" value="UniProtKB-UniRule"/>
</dbReference>
<dbReference type="InterPro" id="IPR036068">
    <property type="entry name" value="Nicotinate_pribotase-like_C"/>
</dbReference>
<dbReference type="AlphaFoldDB" id="A0A6J0SEF2"/>
<dbReference type="EC" id="6.3.4.21" evidence="3 11"/>
<protein>
    <recommendedName>
        <fullName evidence="4 11">Nicotinate phosphoribosyltransferase</fullName>
        <ecNumber evidence="3 11">6.3.4.21</ecNumber>
    </recommendedName>
</protein>
<evidence type="ECO:0000313" key="15">
    <source>
        <dbReference type="RefSeq" id="XP_020633460.2"/>
    </source>
</evidence>